<dbReference type="EMBL" id="JABXXP010000061">
    <property type="protein sequence ID" value="NVN10666.1"/>
    <property type="molecule type" value="Genomic_DNA"/>
</dbReference>
<keyword evidence="4" id="KW-0808">Transferase</keyword>
<sequence length="266" mass="28657">MVSLFHDVTVTSLARPDRAFGFKVADEVPLRLTFNGMYPYGVMMVTPDDLEDFAIGFCLTEQIIPTPNACRSVVITGAADGLAMDISIAGDALARLIRSRPRARTGHTSCGICGSDDIPADAAGLAVLPKGPIVPVTAIRHALDDLGAWQVLNAQTRMVHAAAWADSAGRIMMIREDVGRHNAVDKLIGARAREGRTVEEGFCVLTSRYSLEMALKTLRAGISMVVAVSAPTYRAFQLAKTMNQTLIAVARRDGQILFCGGERLER</sequence>
<evidence type="ECO:0000256" key="3">
    <source>
        <dbReference type="HAMAP-Rule" id="MF_00187"/>
    </source>
</evidence>
<evidence type="ECO:0000313" key="5">
    <source>
        <dbReference type="Proteomes" id="UP000534870"/>
    </source>
</evidence>
<dbReference type="Pfam" id="PF02634">
    <property type="entry name" value="FdhD-NarQ"/>
    <property type="match status" value="1"/>
</dbReference>
<evidence type="ECO:0000256" key="2">
    <source>
        <dbReference type="ARBA" id="ARBA00023150"/>
    </source>
</evidence>
<comment type="caution">
    <text evidence="3">Lacks conserved residue(s) required for the propagation of feature annotation.</text>
</comment>
<protein>
    <recommendedName>
        <fullName evidence="3">Sulfur carrier protein FdhD</fullName>
    </recommendedName>
</protein>
<organism evidence="4 5">
    <name type="scientific">Nguyenibacter vanlangensis</name>
    <dbReference type="NCBI Taxonomy" id="1216886"/>
    <lineage>
        <taxon>Bacteria</taxon>
        <taxon>Pseudomonadati</taxon>
        <taxon>Pseudomonadota</taxon>
        <taxon>Alphaproteobacteria</taxon>
        <taxon>Acetobacterales</taxon>
        <taxon>Acetobacteraceae</taxon>
        <taxon>Nguyenibacter</taxon>
    </lineage>
</organism>
<dbReference type="Proteomes" id="UP000534870">
    <property type="component" value="Unassembled WGS sequence"/>
</dbReference>
<comment type="similarity">
    <text evidence="3">Belongs to the FdhD family.</text>
</comment>
<dbReference type="Gene3D" id="3.10.20.10">
    <property type="match status" value="1"/>
</dbReference>
<dbReference type="PIRSF" id="PIRSF015626">
    <property type="entry name" value="FdhD"/>
    <property type="match status" value="1"/>
</dbReference>
<comment type="subcellular location">
    <subcellularLocation>
        <location evidence="3">Cytoplasm</location>
    </subcellularLocation>
</comment>
<dbReference type="SUPFAM" id="SSF53927">
    <property type="entry name" value="Cytidine deaminase-like"/>
    <property type="match status" value="1"/>
</dbReference>
<dbReference type="InterPro" id="IPR003786">
    <property type="entry name" value="FdhD"/>
</dbReference>
<dbReference type="GO" id="GO:0097163">
    <property type="term" value="F:sulfur carrier activity"/>
    <property type="evidence" value="ECO:0007669"/>
    <property type="project" value="UniProtKB-UniRule"/>
</dbReference>
<dbReference type="GO" id="GO:0006777">
    <property type="term" value="P:Mo-molybdopterin cofactor biosynthetic process"/>
    <property type="evidence" value="ECO:0007669"/>
    <property type="project" value="UniProtKB-UniRule"/>
</dbReference>
<feature type="active site" description="Cysteine persulfide intermediate" evidence="3">
    <location>
        <position position="110"/>
    </location>
</feature>
<dbReference type="NCBIfam" id="TIGR00129">
    <property type="entry name" value="fdhD_narQ"/>
    <property type="match status" value="1"/>
</dbReference>
<dbReference type="RefSeq" id="WP_176639431.1">
    <property type="nucleotide sequence ID" value="NZ_JABXXP010000061.1"/>
</dbReference>
<dbReference type="AlphaFoldDB" id="A0A7Y7IVR1"/>
<accession>A0A7Y7IVR1</accession>
<reference evidence="4 5" key="1">
    <citation type="submission" date="2020-06" db="EMBL/GenBank/DDBJ databases">
        <title>Description of novel acetic acid bacteria.</title>
        <authorList>
            <person name="Sombolestani A."/>
        </authorList>
    </citation>
    <scope>NUCLEOTIDE SEQUENCE [LARGE SCALE GENOMIC DNA]</scope>
    <source>
        <strain evidence="4 5">LMG 31431</strain>
    </source>
</reference>
<dbReference type="Gene3D" id="3.40.140.10">
    <property type="entry name" value="Cytidine Deaminase, domain 2"/>
    <property type="match status" value="1"/>
</dbReference>
<evidence type="ECO:0000313" key="4">
    <source>
        <dbReference type="EMBL" id="NVN10666.1"/>
    </source>
</evidence>
<evidence type="ECO:0000256" key="1">
    <source>
        <dbReference type="ARBA" id="ARBA00022490"/>
    </source>
</evidence>
<dbReference type="GO" id="GO:0005737">
    <property type="term" value="C:cytoplasm"/>
    <property type="evidence" value="ECO:0007669"/>
    <property type="project" value="UniProtKB-SubCell"/>
</dbReference>
<gene>
    <name evidence="3 4" type="primary">fdhD</name>
    <name evidence="4" type="ORF">HUK84_05815</name>
</gene>
<dbReference type="GO" id="GO:0016783">
    <property type="term" value="F:sulfurtransferase activity"/>
    <property type="evidence" value="ECO:0007669"/>
    <property type="project" value="InterPro"/>
</dbReference>
<dbReference type="PANTHER" id="PTHR30592">
    <property type="entry name" value="FORMATE DEHYDROGENASE"/>
    <property type="match status" value="1"/>
</dbReference>
<comment type="function">
    <text evidence="3">Required for formate dehydrogenase (FDH) activity. Acts as a sulfur carrier protein that transfers sulfur from IscS to the molybdenum cofactor prior to its insertion into FDH.</text>
</comment>
<dbReference type="PANTHER" id="PTHR30592:SF1">
    <property type="entry name" value="SULFUR CARRIER PROTEIN FDHD"/>
    <property type="match status" value="1"/>
</dbReference>
<name>A0A7Y7IVR1_9PROT</name>
<dbReference type="HAMAP" id="MF_00187">
    <property type="entry name" value="FdhD"/>
    <property type="match status" value="1"/>
</dbReference>
<keyword evidence="2 3" id="KW-0501">Molybdenum cofactor biosynthesis</keyword>
<dbReference type="InterPro" id="IPR016193">
    <property type="entry name" value="Cytidine_deaminase-like"/>
</dbReference>
<comment type="caution">
    <text evidence="4">The sequence shown here is derived from an EMBL/GenBank/DDBJ whole genome shotgun (WGS) entry which is preliminary data.</text>
</comment>
<proteinExistence type="inferred from homology"/>
<keyword evidence="1 3" id="KW-0963">Cytoplasm</keyword>